<keyword evidence="1" id="KW-0732">Signal</keyword>
<organism evidence="2 3">
    <name type="scientific">Streptomyces gottesmaniae</name>
    <dbReference type="NCBI Taxonomy" id="3075518"/>
    <lineage>
        <taxon>Bacteria</taxon>
        <taxon>Bacillati</taxon>
        <taxon>Actinomycetota</taxon>
        <taxon>Actinomycetes</taxon>
        <taxon>Kitasatosporales</taxon>
        <taxon>Streptomycetaceae</taxon>
        <taxon>Streptomyces</taxon>
    </lineage>
</organism>
<feature type="signal peptide" evidence="1">
    <location>
        <begin position="1"/>
        <end position="30"/>
    </location>
</feature>
<dbReference type="Proteomes" id="UP001180737">
    <property type="component" value="Unassembled WGS sequence"/>
</dbReference>
<evidence type="ECO:0008006" key="4">
    <source>
        <dbReference type="Google" id="ProtNLM"/>
    </source>
</evidence>
<proteinExistence type="predicted"/>
<feature type="chain" id="PRO_5046392908" description="Secreted protein" evidence="1">
    <location>
        <begin position="31"/>
        <end position="170"/>
    </location>
</feature>
<dbReference type="EMBL" id="JAVRFJ010000006">
    <property type="protein sequence ID" value="MDT0567709.1"/>
    <property type="molecule type" value="Genomic_DNA"/>
</dbReference>
<name>A0ABU2YUM6_9ACTN</name>
<reference evidence="2" key="1">
    <citation type="submission" date="2024-05" db="EMBL/GenBank/DDBJ databases">
        <title>30 novel species of actinomycetes from the DSMZ collection.</title>
        <authorList>
            <person name="Nouioui I."/>
        </authorList>
    </citation>
    <scope>NUCLEOTIDE SEQUENCE</scope>
    <source>
        <strain evidence="2">DSM 3412</strain>
    </source>
</reference>
<evidence type="ECO:0000256" key="1">
    <source>
        <dbReference type="SAM" id="SignalP"/>
    </source>
</evidence>
<evidence type="ECO:0000313" key="2">
    <source>
        <dbReference type="EMBL" id="MDT0567709.1"/>
    </source>
</evidence>
<keyword evidence="3" id="KW-1185">Reference proteome</keyword>
<comment type="caution">
    <text evidence="2">The sequence shown here is derived from an EMBL/GenBank/DDBJ whole genome shotgun (WGS) entry which is preliminary data.</text>
</comment>
<dbReference type="PROSITE" id="PS51257">
    <property type="entry name" value="PROKAR_LIPOPROTEIN"/>
    <property type="match status" value="1"/>
</dbReference>
<sequence length="170" mass="18351">MLEAKLLRLLPALVLAASTMVFSSGTPAAAAGSSCSGKSDDRSADNWASTETDLCLRASNRGWSYGAITFTCWKGQVIGWDRVDCDLSGLASLTKTQDGTTRKVYDRRANLRYTYSVHGDSVTYNQNFTFTCTPGATYAFTLSGAHTIQGNDQNTEVDIPNRTVADVPCK</sequence>
<evidence type="ECO:0000313" key="3">
    <source>
        <dbReference type="Proteomes" id="UP001180737"/>
    </source>
</evidence>
<dbReference type="RefSeq" id="WP_033528465.1">
    <property type="nucleotide sequence ID" value="NZ_JAVRFJ010000006.1"/>
</dbReference>
<gene>
    <name evidence="2" type="ORF">RM704_09540</name>
</gene>
<protein>
    <recommendedName>
        <fullName evidence="4">Secreted protein</fullName>
    </recommendedName>
</protein>
<accession>A0ABU2YUM6</accession>